<reference evidence="2" key="1">
    <citation type="submission" date="2023-06" db="EMBL/GenBank/DDBJ databases">
        <authorList>
            <consortium name="Lawrence Berkeley National Laboratory"/>
            <person name="Ahrendt S."/>
            <person name="Sahu N."/>
            <person name="Indic B."/>
            <person name="Wong-Bajracharya J."/>
            <person name="Merenyi Z."/>
            <person name="Ke H.-M."/>
            <person name="Monk M."/>
            <person name="Kocsube S."/>
            <person name="Drula E."/>
            <person name="Lipzen A."/>
            <person name="Balint B."/>
            <person name="Henrissat B."/>
            <person name="Andreopoulos B."/>
            <person name="Martin F.M."/>
            <person name="Harder C.B."/>
            <person name="Rigling D."/>
            <person name="Ford K.L."/>
            <person name="Foster G.D."/>
            <person name="Pangilinan J."/>
            <person name="Papanicolaou A."/>
            <person name="Barry K."/>
            <person name="LaButti K."/>
            <person name="Viragh M."/>
            <person name="Koriabine M."/>
            <person name="Yan M."/>
            <person name="Riley R."/>
            <person name="Champramary S."/>
            <person name="Plett K.L."/>
            <person name="Tsai I.J."/>
            <person name="Slot J."/>
            <person name="Sipos G."/>
            <person name="Plett J."/>
            <person name="Nagy L.G."/>
            <person name="Grigoriev I.V."/>
        </authorList>
    </citation>
    <scope>NUCLEOTIDE SEQUENCE</scope>
    <source>
        <strain evidence="2">ICMP 16352</strain>
    </source>
</reference>
<evidence type="ECO:0000313" key="3">
    <source>
        <dbReference type="Proteomes" id="UP001175227"/>
    </source>
</evidence>
<protein>
    <submittedName>
        <fullName evidence="2">Uncharacterized protein</fullName>
    </submittedName>
</protein>
<accession>A0AA39T8K4</accession>
<name>A0AA39T8K4_9AGAR</name>
<evidence type="ECO:0000313" key="2">
    <source>
        <dbReference type="EMBL" id="KAK0471791.1"/>
    </source>
</evidence>
<comment type="caution">
    <text evidence="2">The sequence shown here is derived from an EMBL/GenBank/DDBJ whole genome shotgun (WGS) entry which is preliminary data.</text>
</comment>
<dbReference type="AlphaFoldDB" id="A0AA39T8K4"/>
<gene>
    <name evidence="2" type="ORF">IW261DRAFT_1571676</name>
</gene>
<feature type="compositionally biased region" description="Polar residues" evidence="1">
    <location>
        <begin position="173"/>
        <end position="184"/>
    </location>
</feature>
<feature type="region of interest" description="Disordered" evidence="1">
    <location>
        <begin position="167"/>
        <end position="194"/>
    </location>
</feature>
<feature type="region of interest" description="Disordered" evidence="1">
    <location>
        <begin position="96"/>
        <end position="120"/>
    </location>
</feature>
<dbReference type="Proteomes" id="UP001175227">
    <property type="component" value="Unassembled WGS sequence"/>
</dbReference>
<evidence type="ECO:0000256" key="1">
    <source>
        <dbReference type="SAM" id="MobiDB-lite"/>
    </source>
</evidence>
<organism evidence="2 3">
    <name type="scientific">Armillaria novae-zelandiae</name>
    <dbReference type="NCBI Taxonomy" id="153914"/>
    <lineage>
        <taxon>Eukaryota</taxon>
        <taxon>Fungi</taxon>
        <taxon>Dikarya</taxon>
        <taxon>Basidiomycota</taxon>
        <taxon>Agaricomycotina</taxon>
        <taxon>Agaricomycetes</taxon>
        <taxon>Agaricomycetidae</taxon>
        <taxon>Agaricales</taxon>
        <taxon>Marasmiineae</taxon>
        <taxon>Physalacriaceae</taxon>
        <taxon>Armillaria</taxon>
    </lineage>
</organism>
<proteinExistence type="predicted"/>
<sequence>MPTITLNKALANAKEWLVLRVQFPTSLKTRTHMVADFVFDLGINDDMLTNYQDTDRANNRYGDLGQGRRPTGYGTGNQGGYIASTIRRISGQLFQPALGGQDSRDMEQDTPPQNPAGRSAMPADALASLQHILTQGFTMLHDKLEQTTLAAAASAVAATTAAAAAVTAPAASHNNTMAQPQATPSRDRRRRPPEKNELALWCTWKQTAVSLLNGGIHGEALDLLGPEAMSSDEEVQQDLHTVYKICMPYWRSDSVTAWLCSFHHFHNQRCISNAAGASHGNPPRVRIIPHAEEEWVNKTTQYKRRLPRNAYNPTWLATQPAGQVLLNIQPSPERADLFIQDPTWHM</sequence>
<dbReference type="EMBL" id="JAUEPR010000047">
    <property type="protein sequence ID" value="KAK0471791.1"/>
    <property type="molecule type" value="Genomic_DNA"/>
</dbReference>
<keyword evidence="3" id="KW-1185">Reference proteome</keyword>